<dbReference type="Proteomes" id="UP001289374">
    <property type="component" value="Unassembled WGS sequence"/>
</dbReference>
<proteinExistence type="inferred from homology"/>
<evidence type="ECO:0000256" key="6">
    <source>
        <dbReference type="ARBA" id="ARBA00023034"/>
    </source>
</evidence>
<keyword evidence="7" id="KW-0472">Membrane</keyword>
<feature type="compositionally biased region" description="Basic and acidic residues" evidence="9">
    <location>
        <begin position="474"/>
        <end position="488"/>
    </location>
</feature>
<evidence type="ECO:0000256" key="8">
    <source>
        <dbReference type="ARBA" id="ARBA00031347"/>
    </source>
</evidence>
<dbReference type="InterPro" id="IPR007255">
    <property type="entry name" value="COG8"/>
</dbReference>
<dbReference type="Pfam" id="PF04124">
    <property type="entry name" value="Dor1"/>
    <property type="match status" value="3"/>
</dbReference>
<evidence type="ECO:0000256" key="1">
    <source>
        <dbReference type="ARBA" id="ARBA00004395"/>
    </source>
</evidence>
<keyword evidence="11" id="KW-1185">Reference proteome</keyword>
<evidence type="ECO:0000256" key="4">
    <source>
        <dbReference type="ARBA" id="ARBA00022448"/>
    </source>
</evidence>
<dbReference type="EMBL" id="JACGWL010000013">
    <property type="protein sequence ID" value="KAK4388729.1"/>
    <property type="molecule type" value="Genomic_DNA"/>
</dbReference>
<dbReference type="InterPro" id="IPR029063">
    <property type="entry name" value="SAM-dependent_MTases_sf"/>
</dbReference>
<dbReference type="GO" id="GO:0000139">
    <property type="term" value="C:Golgi membrane"/>
    <property type="evidence" value="ECO:0007669"/>
    <property type="project" value="UniProtKB-SubCell"/>
</dbReference>
<sequence length="1112" mass="124492">MTAMASPEAPANDDVSVAMSNLLPLASAAQQPYVSELLSFTLDRLHKEPELLRVDAERIRRQMQEVAVGNYRAFIAAADALLEIREEVSAIDKHLESLLEVSQNNDQITYEYRCVRNGNYDEALDLEAFVGKLTTMHPKIPVIQALATEVQQTTQSLLSQLLQKLRSNIQECSVSMKCDYSLATGILDDLDQRNPYEYLKGMINCHRMHLFDVVNQYRAIFADDTSGNEENYDGGLLFDWAMHQITLHLKSLKVMLPKITEGGSLSNILDQCMYCAMGLGWVGLDFRGLLPPLFEGAVLNLFAKNMSTAVENFQIYDTNVLIYPVSPGFSSLGPTASSGFPANSLGEESQDDITPPSSLMEHPPLAVFINGVSAAMNELRPCAPVSLKNVLAQELVKGLQAVSDSLLRYNTTRMLRDNESVLFVKLCQSFIEVAFPHCATCFNRCYPGGAALITDAKNLFDGISRLLATSTSRELPKPVHNTEAKRAENGNPPTVENGVLHGVERTASLSPEEKEQNNFSPQKEEKTNKRRCSKITTLGRCFLTSTIIVITSKLDSRNVQGGDDEDIFFRTRFIAMGSTSNAQMSVHENQQPQQPKIQIYSPSNDEVSAFWREKYEKDAKKYWDIFINAIKTRTSEKVIYLIEYLYWALQMYSVSADLENWSLIYWVLQGSSLFGQRMGTPLLWRRKKSHSRGGGLMYPSMSLVLVRNTLAFQFNALKLHKDFTEARVNAFVCDLTIDDLCLHVAPSSVDIVTMPNGRILFRDYATGDLAQRAFYFSDEFLRSIFKENGFNMEEHVLCCKQVENRSKEIVMNRRWVQAVFHRADTDSSSGASTGNEPTLLQGDCDKRKDDINGFEIDMSEGMAFEMFGISSSSEEIIELSIRDYFFKIKVLSREYQHTCTSTGLMLWESARLMASVLAANQEIVAGKTVLELGCGCGGICSMVAARSANLVVATDGDTKALDLLTENIDSNLKSPPLDSLKVKKLEWGNGNDIGAIKQLNEKGFDIILGTDVTYVPEAIIPLFATARELISTTRVTENYTEPALILCHVLRRVDEPSILSAASKYGFRLADRWPDHRPPNSSYRSIIKSWFSDECQYEVPSTALNIMYFHIA</sequence>
<feature type="compositionally biased region" description="Basic and acidic residues" evidence="9">
    <location>
        <begin position="511"/>
        <end position="527"/>
    </location>
</feature>
<dbReference type="AlphaFoldDB" id="A0AAE2BKJ7"/>
<dbReference type="GO" id="GO:0015031">
    <property type="term" value="P:protein transport"/>
    <property type="evidence" value="ECO:0007669"/>
    <property type="project" value="UniProtKB-KW"/>
</dbReference>
<keyword evidence="4" id="KW-0813">Transport</keyword>
<accession>A0AAE2BKJ7</accession>
<reference evidence="10" key="1">
    <citation type="submission" date="2020-06" db="EMBL/GenBank/DDBJ databases">
        <authorList>
            <person name="Li T."/>
            <person name="Hu X."/>
            <person name="Zhang T."/>
            <person name="Song X."/>
            <person name="Zhang H."/>
            <person name="Dai N."/>
            <person name="Sheng W."/>
            <person name="Hou X."/>
            <person name="Wei L."/>
        </authorList>
    </citation>
    <scope>NUCLEOTIDE SEQUENCE</scope>
    <source>
        <strain evidence="10">K16</strain>
        <tissue evidence="10">Leaf</tissue>
    </source>
</reference>
<dbReference type="InterPro" id="IPR016159">
    <property type="entry name" value="Cullin_repeat-like_dom_sf"/>
</dbReference>
<keyword evidence="5" id="KW-0653">Protein transport</keyword>
<dbReference type="GO" id="GO:0017119">
    <property type="term" value="C:Golgi transport complex"/>
    <property type="evidence" value="ECO:0007669"/>
    <property type="project" value="InterPro"/>
</dbReference>
<dbReference type="SUPFAM" id="SSF74788">
    <property type="entry name" value="Cullin repeat-like"/>
    <property type="match status" value="1"/>
</dbReference>
<reference evidence="10" key="2">
    <citation type="journal article" date="2024" name="Plant">
        <title>Genomic evolution and insights into agronomic trait innovations of Sesamum species.</title>
        <authorList>
            <person name="Miao H."/>
            <person name="Wang L."/>
            <person name="Qu L."/>
            <person name="Liu H."/>
            <person name="Sun Y."/>
            <person name="Le M."/>
            <person name="Wang Q."/>
            <person name="Wei S."/>
            <person name="Zheng Y."/>
            <person name="Lin W."/>
            <person name="Duan Y."/>
            <person name="Cao H."/>
            <person name="Xiong S."/>
            <person name="Wang X."/>
            <person name="Wei L."/>
            <person name="Li C."/>
            <person name="Ma Q."/>
            <person name="Ju M."/>
            <person name="Zhao R."/>
            <person name="Li G."/>
            <person name="Mu C."/>
            <person name="Tian Q."/>
            <person name="Mei H."/>
            <person name="Zhang T."/>
            <person name="Gao T."/>
            <person name="Zhang H."/>
        </authorList>
    </citation>
    <scope>NUCLEOTIDE SEQUENCE</scope>
    <source>
        <strain evidence="10">K16</strain>
    </source>
</reference>
<organism evidence="10 11">
    <name type="scientific">Sesamum angolense</name>
    <dbReference type="NCBI Taxonomy" id="2727404"/>
    <lineage>
        <taxon>Eukaryota</taxon>
        <taxon>Viridiplantae</taxon>
        <taxon>Streptophyta</taxon>
        <taxon>Embryophyta</taxon>
        <taxon>Tracheophyta</taxon>
        <taxon>Spermatophyta</taxon>
        <taxon>Magnoliopsida</taxon>
        <taxon>eudicotyledons</taxon>
        <taxon>Gunneridae</taxon>
        <taxon>Pentapetalae</taxon>
        <taxon>asterids</taxon>
        <taxon>lamiids</taxon>
        <taxon>Lamiales</taxon>
        <taxon>Pedaliaceae</taxon>
        <taxon>Sesamum</taxon>
    </lineage>
</organism>
<dbReference type="SUPFAM" id="SSF53335">
    <property type="entry name" value="S-adenosyl-L-methionine-dependent methyltransferases"/>
    <property type="match status" value="1"/>
</dbReference>
<comment type="similarity">
    <text evidence="2">Belongs to the COG8 family.</text>
</comment>
<name>A0AAE2BKJ7_9LAMI</name>
<comment type="subcellular location">
    <subcellularLocation>
        <location evidence="1">Golgi apparatus membrane</location>
        <topology evidence="1">Peripheral membrane protein</topology>
    </subcellularLocation>
</comment>
<feature type="region of interest" description="Disordered" evidence="9">
    <location>
        <begin position="474"/>
        <end position="531"/>
    </location>
</feature>
<dbReference type="Gene3D" id="3.40.50.150">
    <property type="entry name" value="Vaccinia Virus protein VP39"/>
    <property type="match status" value="1"/>
</dbReference>
<evidence type="ECO:0000256" key="7">
    <source>
        <dbReference type="ARBA" id="ARBA00023136"/>
    </source>
</evidence>
<evidence type="ECO:0000256" key="5">
    <source>
        <dbReference type="ARBA" id="ARBA00022927"/>
    </source>
</evidence>
<evidence type="ECO:0000256" key="9">
    <source>
        <dbReference type="SAM" id="MobiDB-lite"/>
    </source>
</evidence>
<dbReference type="GO" id="GO:0006891">
    <property type="term" value="P:intra-Golgi vesicle-mediated transport"/>
    <property type="evidence" value="ECO:0007669"/>
    <property type="project" value="TreeGrafter"/>
</dbReference>
<gene>
    <name evidence="10" type="ORF">Sango_2209900</name>
</gene>
<dbReference type="Pfam" id="PF10294">
    <property type="entry name" value="Methyltransf_16"/>
    <property type="match status" value="1"/>
</dbReference>
<evidence type="ECO:0000256" key="3">
    <source>
        <dbReference type="ARBA" id="ARBA00020983"/>
    </source>
</evidence>
<keyword evidence="6" id="KW-0333">Golgi apparatus</keyword>
<protein>
    <recommendedName>
        <fullName evidence="3">Conserved oligomeric Golgi complex subunit 8</fullName>
    </recommendedName>
    <alternativeName>
        <fullName evidence="8">Component of oligomeric Golgi complex 8</fullName>
    </alternativeName>
</protein>
<dbReference type="InterPro" id="IPR019410">
    <property type="entry name" value="Methyltransf_16"/>
</dbReference>
<evidence type="ECO:0000256" key="2">
    <source>
        <dbReference type="ARBA" id="ARBA00006419"/>
    </source>
</evidence>
<evidence type="ECO:0000313" key="11">
    <source>
        <dbReference type="Proteomes" id="UP001289374"/>
    </source>
</evidence>
<dbReference type="CDD" id="cd02440">
    <property type="entry name" value="AdoMet_MTases"/>
    <property type="match status" value="1"/>
</dbReference>
<evidence type="ECO:0000313" key="10">
    <source>
        <dbReference type="EMBL" id="KAK4388729.1"/>
    </source>
</evidence>
<dbReference type="PANTHER" id="PTHR21311">
    <property type="entry name" value="CONSERVED OLIGOMERIC GOLGI COMPLEX COMPONENT 8"/>
    <property type="match status" value="1"/>
</dbReference>
<comment type="caution">
    <text evidence="10">The sequence shown here is derived from an EMBL/GenBank/DDBJ whole genome shotgun (WGS) entry which is preliminary data.</text>
</comment>
<dbReference type="PANTHER" id="PTHR21311:SF0">
    <property type="entry name" value="CONSERVED OLIGOMERIC GOLGI COMPLEX SUBUNIT 8"/>
    <property type="match status" value="1"/>
</dbReference>